<reference evidence="1" key="1">
    <citation type="submission" date="2022-09" db="EMBL/GenBank/DDBJ databases">
        <title>A Global Phylogenomic Analysis of the Shiitake Genus Lentinula.</title>
        <authorList>
            <consortium name="DOE Joint Genome Institute"/>
            <person name="Sierra-Patev S."/>
            <person name="Min B."/>
            <person name="Naranjo-Ortiz M."/>
            <person name="Looney B."/>
            <person name="Konkel Z."/>
            <person name="Slot J.C."/>
            <person name="Sakamoto Y."/>
            <person name="Steenwyk J.L."/>
            <person name="Rokas A."/>
            <person name="Carro J."/>
            <person name="Camarero S."/>
            <person name="Ferreira P."/>
            <person name="Molpeceres G."/>
            <person name="Ruiz-Duenas F.J."/>
            <person name="Serrano A."/>
            <person name="Henrissat B."/>
            <person name="Drula E."/>
            <person name="Hughes K.W."/>
            <person name="Mata J.L."/>
            <person name="Ishikawa N.K."/>
            <person name="Vargas-Isla R."/>
            <person name="Ushijima S."/>
            <person name="Smith C.A."/>
            <person name="Ahrendt S."/>
            <person name="Andreopoulos W."/>
            <person name="He G."/>
            <person name="Labutti K."/>
            <person name="Lipzen A."/>
            <person name="Ng V."/>
            <person name="Riley R."/>
            <person name="Sandor L."/>
            <person name="Barry K."/>
            <person name="Martinez A.T."/>
            <person name="Xiao Y."/>
            <person name="Gibbons J.G."/>
            <person name="Terashima K."/>
            <person name="Grigoriev I.V."/>
            <person name="Hibbett D.S."/>
        </authorList>
    </citation>
    <scope>NUCLEOTIDE SEQUENCE</scope>
    <source>
        <strain evidence="1">TMI1499</strain>
    </source>
</reference>
<protein>
    <submittedName>
        <fullName evidence="1">Uncharacterized protein</fullName>
    </submittedName>
</protein>
<accession>A0ACC1TGP9</accession>
<gene>
    <name evidence="1" type="ORF">F5876DRAFT_71130</name>
</gene>
<proteinExistence type="predicted"/>
<organism evidence="1 2">
    <name type="scientific">Lentinula aff. lateritia</name>
    <dbReference type="NCBI Taxonomy" id="2804960"/>
    <lineage>
        <taxon>Eukaryota</taxon>
        <taxon>Fungi</taxon>
        <taxon>Dikarya</taxon>
        <taxon>Basidiomycota</taxon>
        <taxon>Agaricomycotina</taxon>
        <taxon>Agaricomycetes</taxon>
        <taxon>Agaricomycetidae</taxon>
        <taxon>Agaricales</taxon>
        <taxon>Marasmiineae</taxon>
        <taxon>Omphalotaceae</taxon>
        <taxon>Lentinula</taxon>
    </lineage>
</organism>
<sequence length="210" mass="23639">MSSQKTQYLGTDGSQQVHRDLSLSLAAHAILFASDQSNATAGGVSDAVKRELRDVQARISKLLESDDASQIPTDQELIRIIADAMSDFEWDQQVEDRDDKGSVTEPDTVDSPYSFLAAPADKRTPGWYRSCLQLYLNIKENLADIWVQEMSREQTVVRTQVVIEQHMLEAVEARAEAKQKRILRNKLAQAAHALEECLNHSRLQPIHKNI</sequence>
<evidence type="ECO:0000313" key="1">
    <source>
        <dbReference type="EMBL" id="KAJ3803833.1"/>
    </source>
</evidence>
<evidence type="ECO:0000313" key="2">
    <source>
        <dbReference type="Proteomes" id="UP001163835"/>
    </source>
</evidence>
<name>A0ACC1TGP9_9AGAR</name>
<dbReference type="EMBL" id="MU796689">
    <property type="protein sequence ID" value="KAJ3803833.1"/>
    <property type="molecule type" value="Genomic_DNA"/>
</dbReference>
<dbReference type="Proteomes" id="UP001163835">
    <property type="component" value="Unassembled WGS sequence"/>
</dbReference>
<comment type="caution">
    <text evidence="1">The sequence shown here is derived from an EMBL/GenBank/DDBJ whole genome shotgun (WGS) entry which is preliminary data.</text>
</comment>
<keyword evidence="2" id="KW-1185">Reference proteome</keyword>